<dbReference type="SUPFAM" id="SSF55874">
    <property type="entry name" value="ATPase domain of HSP90 chaperone/DNA topoisomerase II/histidine kinase"/>
    <property type="match status" value="1"/>
</dbReference>
<keyword evidence="1" id="KW-0067">ATP-binding</keyword>
<proteinExistence type="inferred from homology"/>
<evidence type="ECO:0000313" key="3">
    <source>
        <dbReference type="EMBL" id="MEQ2182654.1"/>
    </source>
</evidence>
<dbReference type="InterPro" id="IPR039028">
    <property type="entry name" value="BCKD/PDK"/>
</dbReference>
<accession>A0ABV0PGN2</accession>
<protein>
    <recommendedName>
        <fullName evidence="1">Protein-serine/threonine kinase</fullName>
        <ecNumber evidence="1">2.7.11.-</ecNumber>
    </recommendedName>
</protein>
<gene>
    <name evidence="3" type="ORF">GOODEAATRI_024524</name>
</gene>
<comment type="subcellular location">
    <subcellularLocation>
        <location evidence="1">Mitochondrion matrix</location>
    </subcellularLocation>
</comment>
<name>A0ABV0PGN2_9TELE</name>
<dbReference type="InterPro" id="IPR003594">
    <property type="entry name" value="HATPase_dom"/>
</dbReference>
<dbReference type="Proteomes" id="UP001476798">
    <property type="component" value="Unassembled WGS sequence"/>
</dbReference>
<evidence type="ECO:0000313" key="4">
    <source>
        <dbReference type="Proteomes" id="UP001476798"/>
    </source>
</evidence>
<keyword evidence="4" id="KW-1185">Reference proteome</keyword>
<keyword evidence="1" id="KW-0496">Mitochondrion</keyword>
<feature type="non-terminal residue" evidence="3">
    <location>
        <position position="1"/>
    </location>
</feature>
<dbReference type="PANTHER" id="PTHR11947:SF39">
    <property type="entry name" value="PROTEIN-SERINE_THREONINE KINASE"/>
    <property type="match status" value="1"/>
</dbReference>
<dbReference type="EMBL" id="JAHRIO010072721">
    <property type="protein sequence ID" value="MEQ2182654.1"/>
    <property type="molecule type" value="Genomic_DNA"/>
</dbReference>
<dbReference type="Pfam" id="PF02518">
    <property type="entry name" value="HATPase_c"/>
    <property type="match status" value="1"/>
</dbReference>
<keyword evidence="1" id="KW-0547">Nucleotide-binding</keyword>
<dbReference type="PANTHER" id="PTHR11947">
    <property type="entry name" value="PYRUVATE DEHYDROGENASE KINASE"/>
    <property type="match status" value="1"/>
</dbReference>
<comment type="caution">
    <text evidence="3">The sequence shown here is derived from an EMBL/GenBank/DDBJ whole genome shotgun (WGS) entry which is preliminary data.</text>
</comment>
<organism evidence="3 4">
    <name type="scientific">Goodea atripinnis</name>
    <dbReference type="NCBI Taxonomy" id="208336"/>
    <lineage>
        <taxon>Eukaryota</taxon>
        <taxon>Metazoa</taxon>
        <taxon>Chordata</taxon>
        <taxon>Craniata</taxon>
        <taxon>Vertebrata</taxon>
        <taxon>Euteleostomi</taxon>
        <taxon>Actinopterygii</taxon>
        <taxon>Neopterygii</taxon>
        <taxon>Teleostei</taxon>
        <taxon>Neoteleostei</taxon>
        <taxon>Acanthomorphata</taxon>
        <taxon>Ovalentaria</taxon>
        <taxon>Atherinomorphae</taxon>
        <taxon>Cyprinodontiformes</taxon>
        <taxon>Goodeidae</taxon>
        <taxon>Goodea</taxon>
    </lineage>
</organism>
<comment type="similarity">
    <text evidence="1">Belongs to the PDK/BCKDK protein kinase family.</text>
</comment>
<evidence type="ECO:0000256" key="1">
    <source>
        <dbReference type="RuleBase" id="RU366032"/>
    </source>
</evidence>
<dbReference type="Gene3D" id="3.30.565.10">
    <property type="entry name" value="Histidine kinase-like ATPase, C-terminal domain"/>
    <property type="match status" value="1"/>
</dbReference>
<feature type="domain" description="Histidine kinase/HSP90-like ATPase" evidence="2">
    <location>
        <begin position="14"/>
        <end position="109"/>
    </location>
</feature>
<keyword evidence="1" id="KW-0808">Transferase</keyword>
<reference evidence="3 4" key="1">
    <citation type="submission" date="2021-06" db="EMBL/GenBank/DDBJ databases">
        <authorList>
            <person name="Palmer J.M."/>
        </authorList>
    </citation>
    <scope>NUCLEOTIDE SEQUENCE [LARGE SCALE GENOMIC DNA]</scope>
    <source>
        <strain evidence="3 4">GA_2019</strain>
        <tissue evidence="3">Muscle</tissue>
    </source>
</reference>
<dbReference type="EC" id="2.7.11.-" evidence="1"/>
<dbReference type="InterPro" id="IPR036890">
    <property type="entry name" value="HATPase_C_sf"/>
</dbReference>
<evidence type="ECO:0000259" key="2">
    <source>
        <dbReference type="Pfam" id="PF02518"/>
    </source>
</evidence>
<keyword evidence="1" id="KW-0418">Kinase</keyword>
<sequence length="120" mass="13199">ATMESHLDTPYNVPDVVVTIANNDIDFVIRISDRGGGIPHQIIDKVVDYHFSTAEESVQDPRMSNLFNTITNSGNQSSPMHGAYAEYLGGSLSIQSMQGIGTDVYLRLRHIDGKGESFRV</sequence>